<feature type="domain" description="GMP phosphodiesterase delta subunit" evidence="2">
    <location>
        <begin position="49"/>
        <end position="180"/>
    </location>
</feature>
<dbReference type="InParanoid" id="A0A7M7MDH6"/>
<comment type="similarity">
    <text evidence="1">Belongs to the PDE6D/unc-119 family.</text>
</comment>
<dbReference type="Gene3D" id="2.70.50.40">
    <property type="entry name" value="GMP phosphodiesterase, delta subunit"/>
    <property type="match status" value="1"/>
</dbReference>
<proteinExistence type="inferred from homology"/>
<dbReference type="GO" id="GO:0005737">
    <property type="term" value="C:cytoplasm"/>
    <property type="evidence" value="ECO:0007669"/>
    <property type="project" value="TreeGrafter"/>
</dbReference>
<sequence>MYKRHYKQSLYIDYECNSRKITIRKHKIQLIRTNIVKENDNKCFYSYSNWITFRDADSGKMLWIGDSDVSLPQVEHEARIPKEILRCRAVSRAINFSSEDRIEEFRLEHKVLFKGHCLEEWFFKFGQVTPMSTNTWQSDIEAAPESQMMPDCVLSGNVVIETRFFDGNKLLTESNVRLYYV</sequence>
<dbReference type="EnsemblMetazoa" id="XM_022812616">
    <property type="protein sequence ID" value="XP_022668351"/>
    <property type="gene ID" value="LOC111253353"/>
</dbReference>
<dbReference type="KEGG" id="vde:111253353"/>
<dbReference type="OrthoDB" id="10248777at2759"/>
<evidence type="ECO:0000259" key="2">
    <source>
        <dbReference type="Pfam" id="PF05351"/>
    </source>
</evidence>
<dbReference type="AlphaFoldDB" id="A0A7M7MDH6"/>
<dbReference type="GeneID" id="111253353"/>
<evidence type="ECO:0000313" key="4">
    <source>
        <dbReference type="Proteomes" id="UP000594260"/>
    </source>
</evidence>
<evidence type="ECO:0000313" key="3">
    <source>
        <dbReference type="EnsemblMetazoa" id="XP_022668351"/>
    </source>
</evidence>
<dbReference type="InterPro" id="IPR037036">
    <property type="entry name" value="PDED_dom_sf"/>
</dbReference>
<dbReference type="Proteomes" id="UP000594260">
    <property type="component" value="Unplaced"/>
</dbReference>
<dbReference type="Pfam" id="PF05351">
    <property type="entry name" value="GMP_PDE_delta"/>
    <property type="match status" value="1"/>
</dbReference>
<organism evidence="3 4">
    <name type="scientific">Varroa destructor</name>
    <name type="common">Honeybee mite</name>
    <dbReference type="NCBI Taxonomy" id="109461"/>
    <lineage>
        <taxon>Eukaryota</taxon>
        <taxon>Metazoa</taxon>
        <taxon>Ecdysozoa</taxon>
        <taxon>Arthropoda</taxon>
        <taxon>Chelicerata</taxon>
        <taxon>Arachnida</taxon>
        <taxon>Acari</taxon>
        <taxon>Parasitiformes</taxon>
        <taxon>Mesostigmata</taxon>
        <taxon>Gamasina</taxon>
        <taxon>Dermanyssoidea</taxon>
        <taxon>Varroidae</taxon>
        <taxon>Varroa</taxon>
    </lineage>
</organism>
<dbReference type="RefSeq" id="XP_022668351.1">
    <property type="nucleotide sequence ID" value="XM_022812616.1"/>
</dbReference>
<accession>A0A7M7MDH6</accession>
<dbReference type="InterPro" id="IPR008015">
    <property type="entry name" value="PDED_dom"/>
</dbReference>
<protein>
    <recommendedName>
        <fullName evidence="2">GMP phosphodiesterase delta subunit domain-containing protein</fullName>
    </recommendedName>
</protein>
<dbReference type="PANTHER" id="PTHR12976">
    <property type="entry name" value="RETINAL ROD RHODOPSIN-SENSITIVE CGMP 3',5'-CYCLIC PHOSPHODIESTERASE DELTA-SUBUNIT"/>
    <property type="match status" value="1"/>
</dbReference>
<dbReference type="PANTHER" id="PTHR12976:SF0">
    <property type="entry name" value="RETINAL ROD RHODOPSIN-SENSITIVE CGMP 3',5'-CYCLIC PHOSPHODIESTERASE SUBUNIT DELTA"/>
    <property type="match status" value="1"/>
</dbReference>
<evidence type="ECO:0000256" key="1">
    <source>
        <dbReference type="ARBA" id="ARBA00008102"/>
    </source>
</evidence>
<name>A0A7M7MDH6_VARDE</name>
<dbReference type="InterPro" id="IPR014756">
    <property type="entry name" value="Ig_E-set"/>
</dbReference>
<dbReference type="SUPFAM" id="SSF81296">
    <property type="entry name" value="E set domains"/>
    <property type="match status" value="1"/>
</dbReference>
<keyword evidence="4" id="KW-1185">Reference proteome</keyword>
<reference evidence="3" key="1">
    <citation type="submission" date="2021-01" db="UniProtKB">
        <authorList>
            <consortium name="EnsemblMetazoa"/>
        </authorList>
    </citation>
    <scope>IDENTIFICATION</scope>
</reference>